<name>A0ABX0SH81_9ACTN</name>
<comment type="caution">
    <text evidence="2">The sequence shown here is derived from an EMBL/GenBank/DDBJ whole genome shotgun (WGS) entry which is preliminary data.</text>
</comment>
<evidence type="ECO:0000313" key="3">
    <source>
        <dbReference type="Proteomes" id="UP000749311"/>
    </source>
</evidence>
<dbReference type="Proteomes" id="UP000749311">
    <property type="component" value="Unassembled WGS sequence"/>
</dbReference>
<dbReference type="EMBL" id="JAAMOZ010000001">
    <property type="protein sequence ID" value="NIH57753.1"/>
    <property type="molecule type" value="Genomic_DNA"/>
</dbReference>
<keyword evidence="2" id="KW-0687">Ribonucleoprotein</keyword>
<evidence type="ECO:0000313" key="2">
    <source>
        <dbReference type="EMBL" id="NIH57753.1"/>
    </source>
</evidence>
<sequence>MSDPNALKRILDDLAAGAIDTARAADLIAGLEHPNPEPVVDAESLYDAPPQRVRAATATPQDAEPGTPESDEEDRTDENEPADENRSADQGAPADGNEPGDEDENTLPPLFTIEMDDIAATAGGFVRDAGDFARHAFERIGNLASSVRQAAPEPPAAGEPGTEAPAPDPQGPRWTQNTRGIERVVLRSVGRRVRLIGDASVATITVEGPHTLRRRGSDLEVSTEGEIGVDLSSFSVIRPPRTLDDLRAIGLGQELVVRVNPAIVVDAEVTGSRLITIGVPHLGKIRVSAGSANLNGVTEVTDALVQAGGATLTGPISEGRSRVRVESGNLTVRLAAGANVTIRSETQLGRVSWPGEPHGTVDEYVVGTGAAALEIGVVMGRAVVRIED</sequence>
<keyword evidence="3" id="KW-1185">Reference proteome</keyword>
<organism evidence="2 3">
    <name type="scientific">Brooklawnia cerclae</name>
    <dbReference type="NCBI Taxonomy" id="349934"/>
    <lineage>
        <taxon>Bacteria</taxon>
        <taxon>Bacillati</taxon>
        <taxon>Actinomycetota</taxon>
        <taxon>Actinomycetes</taxon>
        <taxon>Propionibacteriales</taxon>
        <taxon>Propionibacteriaceae</taxon>
        <taxon>Brooklawnia</taxon>
    </lineage>
</organism>
<keyword evidence="2" id="KW-0689">Ribosomal protein</keyword>
<dbReference type="GO" id="GO:0005840">
    <property type="term" value="C:ribosome"/>
    <property type="evidence" value="ECO:0007669"/>
    <property type="project" value="UniProtKB-KW"/>
</dbReference>
<dbReference type="RefSeq" id="WP_208390544.1">
    <property type="nucleotide sequence ID" value="NZ_BAAAOO010000007.1"/>
</dbReference>
<proteinExistence type="predicted"/>
<evidence type="ECO:0000256" key="1">
    <source>
        <dbReference type="SAM" id="MobiDB-lite"/>
    </source>
</evidence>
<reference evidence="2 3" key="1">
    <citation type="submission" date="2020-02" db="EMBL/GenBank/DDBJ databases">
        <title>Sequencing the genomes of 1000 actinobacteria strains.</title>
        <authorList>
            <person name="Klenk H.-P."/>
        </authorList>
    </citation>
    <scope>NUCLEOTIDE SEQUENCE [LARGE SCALE GENOMIC DNA]</scope>
    <source>
        <strain evidence="2 3">DSM 19609</strain>
    </source>
</reference>
<protein>
    <submittedName>
        <fullName evidence="2">Ribosomal protein L12E/L44/L45/RPP1/RPP2</fullName>
    </submittedName>
</protein>
<feature type="region of interest" description="Disordered" evidence="1">
    <location>
        <begin position="146"/>
        <end position="179"/>
    </location>
</feature>
<feature type="compositionally biased region" description="Acidic residues" evidence="1">
    <location>
        <begin position="69"/>
        <end position="82"/>
    </location>
</feature>
<feature type="region of interest" description="Disordered" evidence="1">
    <location>
        <begin position="31"/>
        <end position="108"/>
    </location>
</feature>
<accession>A0ABX0SH81</accession>
<gene>
    <name evidence="2" type="ORF">FB473_002398</name>
</gene>